<name>A0A4R8WWQ8_9MICO</name>
<proteinExistence type="predicted"/>
<dbReference type="OrthoDB" id="24355at2"/>
<sequence>MSEAGRNGPDVPEMIPLGRGIAVQVPDSLVIDVPDTEVYDVVILGAGCSGLSLCLALLERGATGPILLVDSRTEYADDRTWSYWDVEPTRFTHLARARWTTWRVSTATEQVRSSALSTPYVSLAANDFYRYVLGRLAEYPNVRLLMGEDAIGYSEIANGLAVATTRFRVRGAQLVDSRGLRPTQGELDDIARRSTWVPQKFVGLHVVTSRPVFHADECVLMDFDVDQTRGLRFGYVLPVSPVEALVENVYLADVAVTEAEHRAELESYLASRFGLEPGDYEILGDERGFIPMTDHVFNQRPMPRVSKIGTLGGATRPSTGYTFLRIQRSSDETALRLLGNSSERGRTQTSRCSMLDRVFLRFLADHPERAPLVFARMFARVPAESLVRFLSDRSGPIDSVRLILALPKLWFLGSALLVLLRSVADRVPHDRRH</sequence>
<dbReference type="EMBL" id="SOFP01000010">
    <property type="protein sequence ID" value="TFC19738.1"/>
    <property type="molecule type" value="Genomic_DNA"/>
</dbReference>
<dbReference type="AlphaFoldDB" id="A0A4R8WWQ8"/>
<dbReference type="SUPFAM" id="SSF51905">
    <property type="entry name" value="FAD/NAD(P)-binding domain"/>
    <property type="match status" value="1"/>
</dbReference>
<accession>A0A4R8WWQ8</accession>
<dbReference type="Pfam" id="PF05834">
    <property type="entry name" value="Lycopene_cycl"/>
    <property type="match status" value="1"/>
</dbReference>
<evidence type="ECO:0000313" key="1">
    <source>
        <dbReference type="EMBL" id="TFC19738.1"/>
    </source>
</evidence>
<evidence type="ECO:0000313" key="2">
    <source>
        <dbReference type="Proteomes" id="UP000298412"/>
    </source>
</evidence>
<keyword evidence="2" id="KW-1185">Reference proteome</keyword>
<gene>
    <name evidence="1" type="ORF">E3O19_01900</name>
</gene>
<dbReference type="Proteomes" id="UP000298412">
    <property type="component" value="Unassembled WGS sequence"/>
</dbReference>
<protein>
    <recommendedName>
        <fullName evidence="3">Lycopene cyclase</fullName>
    </recommendedName>
</protein>
<comment type="caution">
    <text evidence="1">The sequence shown here is derived from an EMBL/GenBank/DDBJ whole genome shotgun (WGS) entry which is preliminary data.</text>
</comment>
<reference evidence="1 2" key="1">
    <citation type="submission" date="2019-03" db="EMBL/GenBank/DDBJ databases">
        <title>Genomics of glacier-inhabiting Cryobacterium strains.</title>
        <authorList>
            <person name="Liu Q."/>
            <person name="Xin Y.-H."/>
        </authorList>
    </citation>
    <scope>NUCLEOTIDE SEQUENCE [LARGE SCALE GENOMIC DNA]</scope>
    <source>
        <strain evidence="1 2">MDT1-3</strain>
    </source>
</reference>
<dbReference type="InterPro" id="IPR036188">
    <property type="entry name" value="FAD/NAD-bd_sf"/>
</dbReference>
<dbReference type="RefSeq" id="WP_134564933.1">
    <property type="nucleotide sequence ID" value="NZ_SOFP01000010.1"/>
</dbReference>
<organism evidence="1 2">
    <name type="scientific">Cryobacterium algoritolerans</name>
    <dbReference type="NCBI Taxonomy" id="1259184"/>
    <lineage>
        <taxon>Bacteria</taxon>
        <taxon>Bacillati</taxon>
        <taxon>Actinomycetota</taxon>
        <taxon>Actinomycetes</taxon>
        <taxon>Micrococcales</taxon>
        <taxon>Microbacteriaceae</taxon>
        <taxon>Cryobacterium</taxon>
    </lineage>
</organism>
<evidence type="ECO:0008006" key="3">
    <source>
        <dbReference type="Google" id="ProtNLM"/>
    </source>
</evidence>
<dbReference type="Gene3D" id="3.50.50.60">
    <property type="entry name" value="FAD/NAD(P)-binding domain"/>
    <property type="match status" value="1"/>
</dbReference>